<dbReference type="FunFam" id="3.20.20.450:FF:000001">
    <property type="entry name" value="Cyclic di-GMP phosphodiesterase yahA"/>
    <property type="match status" value="1"/>
</dbReference>
<dbReference type="InterPro" id="IPR001633">
    <property type="entry name" value="EAL_dom"/>
</dbReference>
<keyword evidence="1" id="KW-1133">Transmembrane helix</keyword>
<keyword evidence="4" id="KW-1185">Reference proteome</keyword>
<evidence type="ECO:0000256" key="1">
    <source>
        <dbReference type="SAM" id="Phobius"/>
    </source>
</evidence>
<dbReference type="OrthoDB" id="8594788at2"/>
<protein>
    <submittedName>
        <fullName evidence="3">EAL domain-containing protein</fullName>
    </submittedName>
</protein>
<comment type="caution">
    <text evidence="3">The sequence shown here is derived from an EMBL/GenBank/DDBJ whole genome shotgun (WGS) entry which is preliminary data.</text>
</comment>
<reference evidence="3 4" key="1">
    <citation type="submission" date="2018-05" db="EMBL/GenBank/DDBJ databases">
        <title>Rhodoferax soyangensis sp.nov., isolated from an oligotrophic freshwater lake.</title>
        <authorList>
            <person name="Park M."/>
        </authorList>
    </citation>
    <scope>NUCLEOTIDE SEQUENCE [LARGE SCALE GENOMIC DNA]</scope>
    <source>
        <strain evidence="3 4">IMCC26218</strain>
    </source>
</reference>
<feature type="transmembrane region" description="Helical" evidence="1">
    <location>
        <begin position="168"/>
        <end position="188"/>
    </location>
</feature>
<organism evidence="3 4">
    <name type="scientific">Rhodoferax lacus</name>
    <dbReference type="NCBI Taxonomy" id="2184758"/>
    <lineage>
        <taxon>Bacteria</taxon>
        <taxon>Pseudomonadati</taxon>
        <taxon>Pseudomonadota</taxon>
        <taxon>Betaproteobacteria</taxon>
        <taxon>Burkholderiales</taxon>
        <taxon>Comamonadaceae</taxon>
        <taxon>Rhodoferax</taxon>
    </lineage>
</organism>
<feature type="transmembrane region" description="Helical" evidence="1">
    <location>
        <begin position="84"/>
        <end position="103"/>
    </location>
</feature>
<name>A0A3E1RAX6_9BURK</name>
<evidence type="ECO:0000313" key="4">
    <source>
        <dbReference type="Proteomes" id="UP000260665"/>
    </source>
</evidence>
<dbReference type="InterPro" id="IPR050706">
    <property type="entry name" value="Cyclic-di-GMP_PDE-like"/>
</dbReference>
<dbReference type="PROSITE" id="PS50883">
    <property type="entry name" value="EAL"/>
    <property type="match status" value="1"/>
</dbReference>
<accession>A0A3E1RAX6</accession>
<feature type="transmembrane region" description="Helical" evidence="1">
    <location>
        <begin position="31"/>
        <end position="52"/>
    </location>
</feature>
<dbReference type="InterPro" id="IPR035919">
    <property type="entry name" value="EAL_sf"/>
</dbReference>
<keyword evidence="1" id="KW-0472">Membrane</keyword>
<proteinExistence type="predicted"/>
<dbReference type="AlphaFoldDB" id="A0A3E1RAX6"/>
<dbReference type="SUPFAM" id="SSF141868">
    <property type="entry name" value="EAL domain-like"/>
    <property type="match status" value="1"/>
</dbReference>
<dbReference type="Pfam" id="PF00563">
    <property type="entry name" value="EAL"/>
    <property type="match status" value="1"/>
</dbReference>
<feature type="domain" description="EAL" evidence="2">
    <location>
        <begin position="198"/>
        <end position="452"/>
    </location>
</feature>
<evidence type="ECO:0000259" key="2">
    <source>
        <dbReference type="PROSITE" id="PS50883"/>
    </source>
</evidence>
<dbReference type="CDD" id="cd01948">
    <property type="entry name" value="EAL"/>
    <property type="match status" value="1"/>
</dbReference>
<dbReference type="GO" id="GO:0071111">
    <property type="term" value="F:cyclic-guanylate-specific phosphodiesterase activity"/>
    <property type="evidence" value="ECO:0007669"/>
    <property type="project" value="InterPro"/>
</dbReference>
<feature type="transmembrane region" description="Helical" evidence="1">
    <location>
        <begin position="139"/>
        <end position="156"/>
    </location>
</feature>
<dbReference type="EMBL" id="QFZK01000007">
    <property type="protein sequence ID" value="RFO96507.1"/>
    <property type="molecule type" value="Genomic_DNA"/>
</dbReference>
<feature type="transmembrane region" description="Helical" evidence="1">
    <location>
        <begin position="115"/>
        <end position="132"/>
    </location>
</feature>
<dbReference type="PANTHER" id="PTHR33121:SF71">
    <property type="entry name" value="OXYGEN SENSOR PROTEIN DOSP"/>
    <property type="match status" value="1"/>
</dbReference>
<dbReference type="PANTHER" id="PTHR33121">
    <property type="entry name" value="CYCLIC DI-GMP PHOSPHODIESTERASE PDEF"/>
    <property type="match status" value="1"/>
</dbReference>
<sequence length="463" mass="51120">MLTPATLMQGAYQLWYGPDLVHVQGRRARRALMLGSMGMWMMGLAWGLYFSYLGNWPLVALDLCMICAGLASAVLIWRKQVQWAAVLIFTTLFAVICLIAWLFDASTPQSPRTTHLYLLPLSVAALMIFRASGPWLRHGIALACLLAMAFLSMRYGSPYPQYALPESVRATGGWVQVTAALGLLYGMLHVMQNDASVRSLLEEELQQALDQQQFVLHYQPQLDSQGRVIAAEALIRWQHPQRGLVLPGKFIEAAEQTGLILPMGLWVLQQAAVQLQAWAMLPACAQLRLAVNISQLQFRQKDFVAQVLGLIDRHGIAAHLLELEITESMLVEDLPDIIQKMTALRACGVTFSLDDFGTGYSSLNHLKRLPLNQLKIDQSFVREVLTDANDASIARTVVTLGHSLGLSVIAEGVESAEQHAFLVACGCEFFQGYLFSQALPADAFNAYVQDNFTRCADARPGAA</sequence>
<dbReference type="Proteomes" id="UP000260665">
    <property type="component" value="Unassembled WGS sequence"/>
</dbReference>
<keyword evidence="1" id="KW-0812">Transmembrane</keyword>
<feature type="transmembrane region" description="Helical" evidence="1">
    <location>
        <begin position="58"/>
        <end position="77"/>
    </location>
</feature>
<dbReference type="SMART" id="SM00052">
    <property type="entry name" value="EAL"/>
    <property type="match status" value="1"/>
</dbReference>
<gene>
    <name evidence="3" type="ORF">DIC66_12755</name>
</gene>
<dbReference type="Gene3D" id="3.20.20.450">
    <property type="entry name" value="EAL domain"/>
    <property type="match status" value="1"/>
</dbReference>
<dbReference type="RefSeq" id="WP_117177759.1">
    <property type="nucleotide sequence ID" value="NZ_QFZK01000007.1"/>
</dbReference>
<evidence type="ECO:0000313" key="3">
    <source>
        <dbReference type="EMBL" id="RFO96507.1"/>
    </source>
</evidence>